<dbReference type="EMBL" id="SNRW01003717">
    <property type="protein sequence ID" value="KAA6389091.1"/>
    <property type="molecule type" value="Genomic_DNA"/>
</dbReference>
<organism evidence="1 2">
    <name type="scientific">Streblomastix strix</name>
    <dbReference type="NCBI Taxonomy" id="222440"/>
    <lineage>
        <taxon>Eukaryota</taxon>
        <taxon>Metamonada</taxon>
        <taxon>Preaxostyla</taxon>
        <taxon>Oxymonadida</taxon>
        <taxon>Streblomastigidae</taxon>
        <taxon>Streblomastix</taxon>
    </lineage>
</organism>
<accession>A0A5J4W2F0</accession>
<evidence type="ECO:0000313" key="1">
    <source>
        <dbReference type="EMBL" id="KAA6389091.1"/>
    </source>
</evidence>
<dbReference type="Proteomes" id="UP000324800">
    <property type="component" value="Unassembled WGS sequence"/>
</dbReference>
<evidence type="ECO:0000313" key="2">
    <source>
        <dbReference type="Proteomes" id="UP000324800"/>
    </source>
</evidence>
<gene>
    <name evidence="1" type="ORF">EZS28_015383</name>
</gene>
<protein>
    <submittedName>
        <fullName evidence="1">Uncharacterized protein</fullName>
    </submittedName>
</protein>
<dbReference type="AlphaFoldDB" id="A0A5J4W2F0"/>
<reference evidence="1 2" key="1">
    <citation type="submission" date="2019-03" db="EMBL/GenBank/DDBJ databases">
        <title>Single cell metagenomics reveals metabolic interactions within the superorganism composed of flagellate Streblomastix strix and complex community of Bacteroidetes bacteria on its surface.</title>
        <authorList>
            <person name="Treitli S.C."/>
            <person name="Kolisko M."/>
            <person name="Husnik F."/>
            <person name="Keeling P."/>
            <person name="Hampl V."/>
        </authorList>
    </citation>
    <scope>NUCLEOTIDE SEQUENCE [LARGE SCALE GENOMIC DNA]</scope>
    <source>
        <strain evidence="1">ST1C</strain>
    </source>
</reference>
<proteinExistence type="predicted"/>
<comment type="caution">
    <text evidence="1">The sequence shown here is derived from an EMBL/GenBank/DDBJ whole genome shotgun (WGS) entry which is preliminary data.</text>
</comment>
<name>A0A5J4W2F0_9EUKA</name>
<sequence length="144" mass="16744">MILTHKQTRDGALFAINRLSQNHVNLFEILKRGNLRQTRKCLRKELIGNSEEKKMTQTEQEHKCEVMTAILEDREDDQLRQNIVDIQIVDALLFVITTREFNTVTIPLLTAYLMMTDCCSNEFTIQCCRINPFSASIIIICAFY</sequence>